<dbReference type="STRING" id="760192.Halhy_0290"/>
<reference key="2">
    <citation type="submission" date="2011-04" db="EMBL/GenBank/DDBJ databases">
        <title>Complete sequence of chromosome of Haliscomenobacter hydrossis DSM 1100.</title>
        <authorList>
            <consortium name="US DOE Joint Genome Institute (JGI-PGF)"/>
            <person name="Lucas S."/>
            <person name="Han J."/>
            <person name="Lapidus A."/>
            <person name="Bruce D."/>
            <person name="Goodwin L."/>
            <person name="Pitluck S."/>
            <person name="Peters L."/>
            <person name="Kyrpides N."/>
            <person name="Mavromatis K."/>
            <person name="Ivanova N."/>
            <person name="Ovchinnikova G."/>
            <person name="Pagani I."/>
            <person name="Daligault H."/>
            <person name="Detter J.C."/>
            <person name="Han C."/>
            <person name="Land M."/>
            <person name="Hauser L."/>
            <person name="Markowitz V."/>
            <person name="Cheng J.-F."/>
            <person name="Hugenholtz P."/>
            <person name="Woyke T."/>
            <person name="Wu D."/>
            <person name="Verbarg S."/>
            <person name="Frueling A."/>
            <person name="Brambilla E."/>
            <person name="Klenk H.-P."/>
            <person name="Eisen J.A."/>
        </authorList>
    </citation>
    <scope>NUCLEOTIDE SEQUENCE</scope>
    <source>
        <strain>DSM 1100</strain>
    </source>
</reference>
<dbReference type="KEGG" id="hhy:Halhy_0290"/>
<dbReference type="EMBL" id="CP002691">
    <property type="protein sequence ID" value="AEE48202.1"/>
    <property type="molecule type" value="Genomic_DNA"/>
</dbReference>
<accession>F4KW04</accession>
<dbReference type="RefSeq" id="WP_013762766.1">
    <property type="nucleotide sequence ID" value="NC_015510.1"/>
</dbReference>
<proteinExistence type="predicted"/>
<name>F4KW04_HALH1</name>
<dbReference type="AlphaFoldDB" id="F4KW04"/>
<keyword evidence="3" id="KW-1185">Reference proteome</keyword>
<organism evidence="2 3">
    <name type="scientific">Haliscomenobacter hydrossis (strain ATCC 27775 / DSM 1100 / LMG 10767 / O)</name>
    <dbReference type="NCBI Taxonomy" id="760192"/>
    <lineage>
        <taxon>Bacteria</taxon>
        <taxon>Pseudomonadati</taxon>
        <taxon>Bacteroidota</taxon>
        <taxon>Saprospiria</taxon>
        <taxon>Saprospirales</taxon>
        <taxon>Haliscomenobacteraceae</taxon>
        <taxon>Haliscomenobacter</taxon>
    </lineage>
</organism>
<dbReference type="PANTHER" id="PTHR41317">
    <property type="entry name" value="PD-(D_E)XK NUCLEASE FAMILY TRANSPOSASE"/>
    <property type="match status" value="1"/>
</dbReference>
<gene>
    <name evidence="2" type="ordered locus">Halhy_0290</name>
</gene>
<evidence type="ECO:0008006" key="4">
    <source>
        <dbReference type="Google" id="ProtNLM"/>
    </source>
</evidence>
<dbReference type="eggNOG" id="COG3064">
    <property type="taxonomic scope" value="Bacteria"/>
</dbReference>
<dbReference type="HOGENOM" id="CLU_057504_1_0_10"/>
<protein>
    <recommendedName>
        <fullName evidence="4">Rpn family recombination-promoting nuclease/putative transposase</fullName>
    </recommendedName>
</protein>
<evidence type="ECO:0000313" key="2">
    <source>
        <dbReference type="EMBL" id="AEE48202.1"/>
    </source>
</evidence>
<dbReference type="NCBIfam" id="TIGR01784">
    <property type="entry name" value="T_den_put_tspse"/>
    <property type="match status" value="1"/>
</dbReference>
<sequence>MAEPLFINPFTDFGFKKIFGEEQNKDLLIDFLNELLATQNQHISDLVFKKNDRLGIDDLDRKVVFDLYCENEQGEKFTVELQKAKQAFFKDRMLYYSSFSVQEQGLKGDWDYQLKAIYVIAILDFVMDEDNGNKIVVSKNKLMDVERYKVFYEKLTFVTLQMPNFTKEEHQLESNFDKWLYVIKNLHKLDHIPERIQERVFQKLFKVASYTALSKEEKAKYEDSLKYYNDLKNSLDTAQEEGYQEGYQEAQAVFGAKLEEEKQRTEQEKQRAEQEKQRAEQEKQKAEQEKQKAEQERKLKENALIALENERNNFVQSVIKMHSIGMDTAQIAQITDRSIAEIEALLREE</sequence>
<dbReference type="Proteomes" id="UP000008461">
    <property type="component" value="Chromosome"/>
</dbReference>
<evidence type="ECO:0000256" key="1">
    <source>
        <dbReference type="SAM" id="MobiDB-lite"/>
    </source>
</evidence>
<evidence type="ECO:0000313" key="3">
    <source>
        <dbReference type="Proteomes" id="UP000008461"/>
    </source>
</evidence>
<dbReference type="Pfam" id="PF12784">
    <property type="entry name" value="PDDEXK_2"/>
    <property type="match status" value="1"/>
</dbReference>
<dbReference type="PANTHER" id="PTHR41317:SF1">
    <property type="entry name" value="PD-(D_E)XK NUCLEASE FAMILY TRANSPOSASE"/>
    <property type="match status" value="1"/>
</dbReference>
<feature type="region of interest" description="Disordered" evidence="1">
    <location>
        <begin position="260"/>
        <end position="295"/>
    </location>
</feature>
<reference evidence="2 3" key="1">
    <citation type="journal article" date="2011" name="Stand. Genomic Sci.">
        <title>Complete genome sequence of Haliscomenobacter hydrossis type strain (O).</title>
        <authorList>
            <consortium name="US DOE Joint Genome Institute (JGI-PGF)"/>
            <person name="Daligault H."/>
            <person name="Lapidus A."/>
            <person name="Zeytun A."/>
            <person name="Nolan M."/>
            <person name="Lucas S."/>
            <person name="Del Rio T.G."/>
            <person name="Tice H."/>
            <person name="Cheng J.F."/>
            <person name="Tapia R."/>
            <person name="Han C."/>
            <person name="Goodwin L."/>
            <person name="Pitluck S."/>
            <person name="Liolios K."/>
            <person name="Pagani I."/>
            <person name="Ivanova N."/>
            <person name="Huntemann M."/>
            <person name="Mavromatis K."/>
            <person name="Mikhailova N."/>
            <person name="Pati A."/>
            <person name="Chen A."/>
            <person name="Palaniappan K."/>
            <person name="Land M."/>
            <person name="Hauser L."/>
            <person name="Brambilla E.M."/>
            <person name="Rohde M."/>
            <person name="Verbarg S."/>
            <person name="Goker M."/>
            <person name="Bristow J."/>
            <person name="Eisen J.A."/>
            <person name="Markowitz V."/>
            <person name="Hugenholtz P."/>
            <person name="Kyrpides N.C."/>
            <person name="Klenk H.P."/>
            <person name="Woyke T."/>
        </authorList>
    </citation>
    <scope>NUCLEOTIDE SEQUENCE [LARGE SCALE GENOMIC DNA]</scope>
    <source>
        <strain evidence="3">ATCC 27775 / DSM 1100 / LMG 10767 / O</strain>
    </source>
</reference>
<dbReference type="InterPro" id="IPR010106">
    <property type="entry name" value="RpnA"/>
</dbReference>